<evidence type="ECO:0000256" key="1">
    <source>
        <dbReference type="SAM" id="SignalP"/>
    </source>
</evidence>
<dbReference type="AlphaFoldDB" id="A0A1H9MW78"/>
<feature type="signal peptide" evidence="1">
    <location>
        <begin position="1"/>
        <end position="17"/>
    </location>
</feature>
<evidence type="ECO:0000313" key="3">
    <source>
        <dbReference type="Proteomes" id="UP000199021"/>
    </source>
</evidence>
<dbReference type="PROSITE" id="PS51257">
    <property type="entry name" value="PROKAR_LIPOPROTEIN"/>
    <property type="match status" value="1"/>
</dbReference>
<accession>A0A1H9MW78</accession>
<name>A0A1H9MW78_9BACT</name>
<reference evidence="3" key="1">
    <citation type="submission" date="2016-10" db="EMBL/GenBank/DDBJ databases">
        <authorList>
            <person name="Varghese N."/>
            <person name="Submissions S."/>
        </authorList>
    </citation>
    <scope>NUCLEOTIDE SEQUENCE [LARGE SCALE GENOMIC DNA]</scope>
    <source>
        <strain evidence="3">DSM 24740</strain>
    </source>
</reference>
<protein>
    <submittedName>
        <fullName evidence="2">Uncharacterized protein</fullName>
    </submittedName>
</protein>
<dbReference type="Proteomes" id="UP000199021">
    <property type="component" value="Unassembled WGS sequence"/>
</dbReference>
<dbReference type="OrthoDB" id="9833341at2"/>
<feature type="chain" id="PRO_5011452074" evidence="1">
    <location>
        <begin position="18"/>
        <end position="259"/>
    </location>
</feature>
<proteinExistence type="predicted"/>
<keyword evidence="1" id="KW-0732">Signal</keyword>
<organism evidence="2 3">
    <name type="scientific">Neolewinella agarilytica</name>
    <dbReference type="NCBI Taxonomy" id="478744"/>
    <lineage>
        <taxon>Bacteria</taxon>
        <taxon>Pseudomonadati</taxon>
        <taxon>Bacteroidota</taxon>
        <taxon>Saprospiria</taxon>
        <taxon>Saprospirales</taxon>
        <taxon>Lewinellaceae</taxon>
        <taxon>Neolewinella</taxon>
    </lineage>
</organism>
<dbReference type="STRING" id="478744.SAMN05444359_1326"/>
<dbReference type="EMBL" id="FOFB01000032">
    <property type="protein sequence ID" value="SER27928.1"/>
    <property type="molecule type" value="Genomic_DNA"/>
</dbReference>
<dbReference type="RefSeq" id="WP_090172567.1">
    <property type="nucleotide sequence ID" value="NZ_FOFB01000032.1"/>
</dbReference>
<sequence>MRLFPILFLLFFFSCHSGPELNGHWHLIHNRDHSIESTIDFLDDTSFLYQSHPLYYGGWGGYIDREAQTMHWGGECMMGNWRYQLEADNRWEVYSLKDNDKLVGTMLPHPDCSGVDDLFLDSKMAIQLPILTDTLSDLGSPALVSFLYVGPVKEEYHAIYPNEWYISLGDKIIDSDLSNNFLLFDEQHRVKLPERLQEKIKKLVFLDKNTPLTALEPIIRHYCQKGYGELYLAGITASGKEARLVYRRESLTALEERLE</sequence>
<gene>
    <name evidence="2" type="ORF">SAMN05444359_1326</name>
</gene>
<dbReference type="InParanoid" id="A0A1H9MW78"/>
<keyword evidence="3" id="KW-1185">Reference proteome</keyword>
<evidence type="ECO:0000313" key="2">
    <source>
        <dbReference type="EMBL" id="SER27928.1"/>
    </source>
</evidence>